<dbReference type="Proteomes" id="UP000520770">
    <property type="component" value="Unassembled WGS sequence"/>
</dbReference>
<dbReference type="AlphaFoldDB" id="A0A7W6XBC6"/>
<comment type="caution">
    <text evidence="3">The sequence shown here is derived from an EMBL/GenBank/DDBJ whole genome shotgun (WGS) entry which is preliminary data.</text>
</comment>
<dbReference type="Gene3D" id="1.10.238.160">
    <property type="match status" value="1"/>
</dbReference>
<reference evidence="5 6" key="1">
    <citation type="submission" date="2020-08" db="EMBL/GenBank/DDBJ databases">
        <title>Genomic Encyclopedia of Type Strains, Phase IV (KMG-V): Genome sequencing to study the core and pangenomes of soil and plant-associated prokaryotes.</title>
        <authorList>
            <person name="Whitman W."/>
        </authorList>
    </citation>
    <scope>NUCLEOTIDE SEQUENCE [LARGE SCALE GENOMIC DNA]</scope>
    <source>
        <strain evidence="3 6">SEMIA 444</strain>
        <strain evidence="2 5">SEMIA 448</strain>
        <strain evidence="4 7">SEMIA 452</strain>
    </source>
</reference>
<evidence type="ECO:0000313" key="3">
    <source>
        <dbReference type="EMBL" id="MBB4411969.1"/>
    </source>
</evidence>
<gene>
    <name evidence="3" type="ORF">GGE31_002474</name>
    <name evidence="2" type="ORF">GGE33_002475</name>
    <name evidence="4" type="ORF">GGE35_005285</name>
</gene>
<name>A0A7W6XBC6_9HYPH</name>
<evidence type="ECO:0000313" key="5">
    <source>
        <dbReference type="Proteomes" id="UP000520770"/>
    </source>
</evidence>
<dbReference type="Proteomes" id="UP000576087">
    <property type="component" value="Unassembled WGS sequence"/>
</dbReference>
<keyword evidence="3" id="KW-0238">DNA-binding</keyword>
<proteinExistence type="predicted"/>
<sequence>MKCVPPRRATSLDELSHNNSYAAMKAGLGDDTENISDHAEPQHANTRSTKRISTGSSPDNANIHVPNKVSASASFGPYLSDKEVAQRYGVKKQTIWRWAKKSETFPKPIKFQGTTTRWCLAALMEYERREKEDHA</sequence>
<dbReference type="EMBL" id="JACIGY010000002">
    <property type="protein sequence ID" value="MBB4411969.1"/>
    <property type="molecule type" value="Genomic_DNA"/>
</dbReference>
<dbReference type="RefSeq" id="WP_210303627.1">
    <property type="nucleotide sequence ID" value="NZ_JACIGW010000002.1"/>
</dbReference>
<dbReference type="InterPro" id="IPR009061">
    <property type="entry name" value="DNA-bd_dom_put_sf"/>
</dbReference>
<accession>A0A7W6XBC6</accession>
<evidence type="ECO:0000313" key="4">
    <source>
        <dbReference type="EMBL" id="MBB4449431.1"/>
    </source>
</evidence>
<dbReference type="SUPFAM" id="SSF46955">
    <property type="entry name" value="Putative DNA-binding domain"/>
    <property type="match status" value="1"/>
</dbReference>
<evidence type="ECO:0000256" key="1">
    <source>
        <dbReference type="SAM" id="MobiDB-lite"/>
    </source>
</evidence>
<dbReference type="EMBL" id="JACIHM010000015">
    <property type="protein sequence ID" value="MBB4449431.1"/>
    <property type="molecule type" value="Genomic_DNA"/>
</dbReference>
<dbReference type="Proteomes" id="UP000524535">
    <property type="component" value="Unassembled WGS sequence"/>
</dbReference>
<evidence type="ECO:0000313" key="6">
    <source>
        <dbReference type="Proteomes" id="UP000524535"/>
    </source>
</evidence>
<organism evidence="3 6">
    <name type="scientific">Aliirhizobium cellulosilyticum</name>
    <dbReference type="NCBI Taxonomy" id="393664"/>
    <lineage>
        <taxon>Bacteria</taxon>
        <taxon>Pseudomonadati</taxon>
        <taxon>Pseudomonadota</taxon>
        <taxon>Alphaproteobacteria</taxon>
        <taxon>Hyphomicrobiales</taxon>
        <taxon>Rhizobiaceae</taxon>
        <taxon>Aliirhizobium</taxon>
    </lineage>
</organism>
<evidence type="ECO:0000313" key="7">
    <source>
        <dbReference type="Proteomes" id="UP000576087"/>
    </source>
</evidence>
<dbReference type="EMBL" id="JACIGW010000002">
    <property type="protein sequence ID" value="MBB4348733.1"/>
    <property type="molecule type" value="Genomic_DNA"/>
</dbReference>
<protein>
    <submittedName>
        <fullName evidence="3">Putative DNA-binding transcriptional regulator AlpA</fullName>
    </submittedName>
</protein>
<feature type="region of interest" description="Disordered" evidence="1">
    <location>
        <begin position="23"/>
        <end position="62"/>
    </location>
</feature>
<evidence type="ECO:0000313" key="2">
    <source>
        <dbReference type="EMBL" id="MBB4348733.1"/>
    </source>
</evidence>
<dbReference type="GO" id="GO:0003677">
    <property type="term" value="F:DNA binding"/>
    <property type="evidence" value="ECO:0007669"/>
    <property type="project" value="UniProtKB-KW"/>
</dbReference>
<keyword evidence="6" id="KW-1185">Reference proteome</keyword>
<feature type="compositionally biased region" description="Polar residues" evidence="1">
    <location>
        <begin position="43"/>
        <end position="60"/>
    </location>
</feature>